<dbReference type="RefSeq" id="XP_005648742.1">
    <property type="nucleotide sequence ID" value="XM_005648685.1"/>
</dbReference>
<feature type="compositionally biased region" description="Basic residues" evidence="1">
    <location>
        <begin position="178"/>
        <end position="194"/>
    </location>
</feature>
<dbReference type="GeneID" id="17042196"/>
<dbReference type="EMBL" id="AGSI01000006">
    <property type="protein sequence ID" value="EIE24198.1"/>
    <property type="molecule type" value="Genomic_DNA"/>
</dbReference>
<evidence type="ECO:0000256" key="1">
    <source>
        <dbReference type="SAM" id="MobiDB-lite"/>
    </source>
</evidence>
<name>I0Z0M9_COCSC</name>
<keyword evidence="3" id="KW-1185">Reference proteome</keyword>
<dbReference type="PANTHER" id="PTHR13507:SF0">
    <property type="entry name" value="PRKR-INTERACTING PROTEIN 1"/>
    <property type="match status" value="1"/>
</dbReference>
<sequence length="223" mass="24458">MITLGAGQTAYLVTFGRAGEDNKKFKLGDVEQTLQGFAGADYDLQDALVESTDKKTKTREVDGQTFYDYELSGPANNYLATVTLKEGKVYAFFVKSPAKAAELEEKLKFITEKVPTRICQVMGSNAGAGSGEFHMYRMVGQWLIFVVAWGYLVAFHPDAIIVQAKQVALRQAEEEKTAKRRAKRLKKKTKKRKGAGADGTVQAAGRSDSEQSDDDGVQQAALD</sequence>
<evidence type="ECO:0000313" key="2">
    <source>
        <dbReference type="EMBL" id="EIE24198.1"/>
    </source>
</evidence>
<organism evidence="2 3">
    <name type="scientific">Coccomyxa subellipsoidea (strain C-169)</name>
    <name type="common">Green microalga</name>
    <dbReference type="NCBI Taxonomy" id="574566"/>
    <lineage>
        <taxon>Eukaryota</taxon>
        <taxon>Viridiplantae</taxon>
        <taxon>Chlorophyta</taxon>
        <taxon>core chlorophytes</taxon>
        <taxon>Trebouxiophyceae</taxon>
        <taxon>Trebouxiophyceae incertae sedis</taxon>
        <taxon>Coccomyxaceae</taxon>
        <taxon>Coccomyxa</taxon>
        <taxon>Coccomyxa subellipsoidea</taxon>
    </lineage>
</organism>
<dbReference type="PANTHER" id="PTHR13507">
    <property type="entry name" value="PRKR-INTERACTING PROTEIN 1"/>
    <property type="match status" value="1"/>
</dbReference>
<dbReference type="InterPro" id="IPR009548">
    <property type="entry name" value="Prkrip1"/>
</dbReference>
<reference evidence="2 3" key="1">
    <citation type="journal article" date="2012" name="Genome Biol.">
        <title>The genome of the polar eukaryotic microalga coccomyxa subellipsoidea reveals traits of cold adaptation.</title>
        <authorList>
            <person name="Blanc G."/>
            <person name="Agarkova I."/>
            <person name="Grimwood J."/>
            <person name="Kuo A."/>
            <person name="Brueggeman A."/>
            <person name="Dunigan D."/>
            <person name="Gurnon J."/>
            <person name="Ladunga I."/>
            <person name="Lindquist E."/>
            <person name="Lucas S."/>
            <person name="Pangilinan J."/>
            <person name="Proschold T."/>
            <person name="Salamov A."/>
            <person name="Schmutz J."/>
            <person name="Weeks D."/>
            <person name="Yamada T."/>
            <person name="Claverie J.M."/>
            <person name="Grigoriev I."/>
            <person name="Van Etten J."/>
            <person name="Lomsadze A."/>
            <person name="Borodovsky M."/>
        </authorList>
    </citation>
    <scope>NUCLEOTIDE SEQUENCE [LARGE SCALE GENOMIC DNA]</scope>
    <source>
        <strain evidence="2 3">C-169</strain>
    </source>
</reference>
<dbReference type="Pfam" id="PF06658">
    <property type="entry name" value="DUF1168"/>
    <property type="match status" value="2"/>
</dbReference>
<proteinExistence type="predicted"/>
<protein>
    <recommendedName>
        <fullName evidence="4">PsbP C-terminal domain-containing protein</fullName>
    </recommendedName>
</protein>
<gene>
    <name evidence="2" type="ORF">COCSUDRAFT_62706</name>
</gene>
<comment type="caution">
    <text evidence="2">The sequence shown here is derived from an EMBL/GenBank/DDBJ whole genome shotgun (WGS) entry which is preliminary data.</text>
</comment>
<evidence type="ECO:0008006" key="4">
    <source>
        <dbReference type="Google" id="ProtNLM"/>
    </source>
</evidence>
<dbReference type="InterPro" id="IPR016123">
    <property type="entry name" value="Mog1/PsbP_a/b/a-sand"/>
</dbReference>
<dbReference type="GO" id="GO:0005730">
    <property type="term" value="C:nucleolus"/>
    <property type="evidence" value="ECO:0007669"/>
    <property type="project" value="TreeGrafter"/>
</dbReference>
<dbReference type="KEGG" id="csl:COCSUDRAFT_62706"/>
<evidence type="ECO:0000313" key="3">
    <source>
        <dbReference type="Proteomes" id="UP000007264"/>
    </source>
</evidence>
<dbReference type="Gene3D" id="3.40.1000.10">
    <property type="entry name" value="Mog1/PsbP, alpha/beta/alpha sandwich"/>
    <property type="match status" value="1"/>
</dbReference>
<accession>I0Z0M9</accession>
<dbReference type="SUPFAM" id="SSF55724">
    <property type="entry name" value="Mog1p/PsbP-like"/>
    <property type="match status" value="1"/>
</dbReference>
<dbReference type="Proteomes" id="UP000007264">
    <property type="component" value="Unassembled WGS sequence"/>
</dbReference>
<dbReference type="OrthoDB" id="1916780at2759"/>
<dbReference type="GO" id="GO:0004860">
    <property type="term" value="F:protein kinase inhibitor activity"/>
    <property type="evidence" value="ECO:0007669"/>
    <property type="project" value="TreeGrafter"/>
</dbReference>
<feature type="region of interest" description="Disordered" evidence="1">
    <location>
        <begin position="174"/>
        <end position="223"/>
    </location>
</feature>
<dbReference type="GO" id="GO:0019901">
    <property type="term" value="F:protein kinase binding"/>
    <property type="evidence" value="ECO:0007669"/>
    <property type="project" value="TreeGrafter"/>
</dbReference>
<dbReference type="STRING" id="574566.I0Z0M9"/>
<dbReference type="AlphaFoldDB" id="I0Z0M9"/>
<dbReference type="GO" id="GO:0003725">
    <property type="term" value="F:double-stranded RNA binding"/>
    <property type="evidence" value="ECO:0007669"/>
    <property type="project" value="InterPro"/>
</dbReference>